<comment type="similarity">
    <text evidence="1 7">Belongs to the WD repeat coronin family.</text>
</comment>
<dbReference type="PROSITE" id="PS50082">
    <property type="entry name" value="WD_REPEATS_2"/>
    <property type="match status" value="3"/>
</dbReference>
<dbReference type="GO" id="GO:0007015">
    <property type="term" value="P:actin filament organization"/>
    <property type="evidence" value="ECO:0000318"/>
    <property type="project" value="GO_Central"/>
</dbReference>
<dbReference type="AlphaFoldDB" id="A9URK8"/>
<dbReference type="Proteomes" id="UP000001357">
    <property type="component" value="Unassembled WGS sequence"/>
</dbReference>
<evidence type="ECO:0000256" key="3">
    <source>
        <dbReference type="ARBA" id="ARBA00022737"/>
    </source>
</evidence>
<dbReference type="Pfam" id="PF00400">
    <property type="entry name" value="WD40"/>
    <property type="match status" value="2"/>
</dbReference>
<evidence type="ECO:0000259" key="8">
    <source>
        <dbReference type="SMART" id="SM01166"/>
    </source>
</evidence>
<dbReference type="STRING" id="81824.A9URK8"/>
<dbReference type="GeneID" id="5888491"/>
<evidence type="ECO:0000256" key="5">
    <source>
        <dbReference type="ARBA" id="ARBA00023203"/>
    </source>
</evidence>
<gene>
    <name evidence="9" type="ORF">MONBRDRAFT_34957</name>
</gene>
<keyword evidence="10" id="KW-1185">Reference proteome</keyword>
<accession>A9URK8</accession>
<sequence length="461" mass="51388">MSFRVVRQSKFRHVFGTAAKREDCYDGIRITRNAWDSPFCSVNARFLAVVLESAGGGAFTVINLENTGRLDLNAPKISGHSAAVLDIQFCPFNDYVIASASEDCTVKVWEIPEGGLKDNLTEPVVDLRGHQRRVGLVEWHPTAENILFSAGFDYVIFGWNIGTGQPVVEISCHQDTIYSMSFNWDGSQFVTTSKDKKLRIIDARSGEVKAETDGHQGAKSSRAVWCGSKNRIFSAGFSRMNERQYGVWNTDDMSKALKLEMIDTSSGTIFPYYDEDTGIVYLAGKGDGNIRYFELIDEAPHAHFISAYQSSTPQRGVCSMPKRALDVGECEINRFYKLTPKGFVEVIKMTVPRKSTLFQEDIFPPTKEDCAVLSAEQWLAGENAEPRRISLKDGYEPPSRATLAVAESVKQDAKAAANDDGDVAPKGEKELLKAWHSQRKEIEDLKKQLATAQIKIRQLEN</sequence>
<dbReference type="OMA" id="EREMAIW"/>
<dbReference type="EMBL" id="CH991544">
    <property type="protein sequence ID" value="EDQ92260.1"/>
    <property type="molecule type" value="Genomic_DNA"/>
</dbReference>
<feature type="domain" description="DUF1899" evidence="8">
    <location>
        <begin position="4"/>
        <end position="68"/>
    </location>
</feature>
<dbReference type="FunFam" id="2.130.10.10:FF:000502">
    <property type="entry name" value="Coronin"/>
    <property type="match status" value="1"/>
</dbReference>
<dbReference type="SMART" id="SM00320">
    <property type="entry name" value="WD40"/>
    <property type="match status" value="3"/>
</dbReference>
<keyword evidence="2 6" id="KW-0853">WD repeat</keyword>
<feature type="repeat" description="WD" evidence="6">
    <location>
        <begin position="127"/>
        <end position="169"/>
    </location>
</feature>
<keyword evidence="5" id="KW-0009">Actin-binding</keyword>
<dbReference type="PROSITE" id="PS50294">
    <property type="entry name" value="WD_REPEATS_REGION"/>
    <property type="match status" value="1"/>
</dbReference>
<dbReference type="Pfam" id="PF08953">
    <property type="entry name" value="DUF1899"/>
    <property type="match status" value="1"/>
</dbReference>
<evidence type="ECO:0000313" key="9">
    <source>
        <dbReference type="EMBL" id="EDQ92260.1"/>
    </source>
</evidence>
<proteinExistence type="inferred from homology"/>
<dbReference type="InterPro" id="IPR015048">
    <property type="entry name" value="DUF1899"/>
</dbReference>
<evidence type="ECO:0000256" key="2">
    <source>
        <dbReference type="ARBA" id="ARBA00022574"/>
    </source>
</evidence>
<organism evidence="9 10">
    <name type="scientific">Monosiga brevicollis</name>
    <name type="common">Choanoflagellate</name>
    <dbReference type="NCBI Taxonomy" id="81824"/>
    <lineage>
        <taxon>Eukaryota</taxon>
        <taxon>Choanoflagellata</taxon>
        <taxon>Craspedida</taxon>
        <taxon>Salpingoecidae</taxon>
        <taxon>Monosiga</taxon>
    </lineage>
</organism>
<protein>
    <recommendedName>
        <fullName evidence="7">Coronin</fullName>
    </recommendedName>
</protein>
<dbReference type="InParanoid" id="A9URK8"/>
<dbReference type="InterPro" id="IPR015505">
    <property type="entry name" value="Coronin"/>
</dbReference>
<dbReference type="InterPro" id="IPR001680">
    <property type="entry name" value="WD40_rpt"/>
</dbReference>
<dbReference type="KEGG" id="mbr:MONBRDRAFT_34957"/>
<dbReference type="SMART" id="SM01167">
    <property type="entry name" value="DUF1900"/>
    <property type="match status" value="1"/>
</dbReference>
<dbReference type="GO" id="GO:0051015">
    <property type="term" value="F:actin filament binding"/>
    <property type="evidence" value="ECO:0000318"/>
    <property type="project" value="GO_Central"/>
</dbReference>
<feature type="repeat" description="WD" evidence="6">
    <location>
        <begin position="77"/>
        <end position="111"/>
    </location>
</feature>
<keyword evidence="4" id="KW-0175">Coiled coil</keyword>
<dbReference type="eggNOG" id="KOG0303">
    <property type="taxonomic scope" value="Eukaryota"/>
</dbReference>
<dbReference type="InterPro" id="IPR015943">
    <property type="entry name" value="WD40/YVTN_repeat-like_dom_sf"/>
</dbReference>
<dbReference type="Gene3D" id="2.130.10.10">
    <property type="entry name" value="YVTN repeat-like/Quinoprotein amine dehydrogenase"/>
    <property type="match status" value="1"/>
</dbReference>
<evidence type="ECO:0000256" key="4">
    <source>
        <dbReference type="ARBA" id="ARBA00023054"/>
    </source>
</evidence>
<feature type="repeat" description="WD" evidence="6">
    <location>
        <begin position="170"/>
        <end position="211"/>
    </location>
</feature>
<dbReference type="InterPro" id="IPR019775">
    <property type="entry name" value="WD40_repeat_CS"/>
</dbReference>
<dbReference type="PANTHER" id="PTHR10856">
    <property type="entry name" value="CORONIN"/>
    <property type="match status" value="1"/>
</dbReference>
<keyword evidence="3 7" id="KW-0677">Repeat</keyword>
<reference evidence="9 10" key="1">
    <citation type="journal article" date="2008" name="Nature">
        <title>The genome of the choanoflagellate Monosiga brevicollis and the origin of metazoans.</title>
        <authorList>
            <consortium name="JGI Sequencing"/>
            <person name="King N."/>
            <person name="Westbrook M.J."/>
            <person name="Young S.L."/>
            <person name="Kuo A."/>
            <person name="Abedin M."/>
            <person name="Chapman J."/>
            <person name="Fairclough S."/>
            <person name="Hellsten U."/>
            <person name="Isogai Y."/>
            <person name="Letunic I."/>
            <person name="Marr M."/>
            <person name="Pincus D."/>
            <person name="Putnam N."/>
            <person name="Rokas A."/>
            <person name="Wright K.J."/>
            <person name="Zuzow R."/>
            <person name="Dirks W."/>
            <person name="Good M."/>
            <person name="Goodstein D."/>
            <person name="Lemons D."/>
            <person name="Li W."/>
            <person name="Lyons J.B."/>
            <person name="Morris A."/>
            <person name="Nichols S."/>
            <person name="Richter D.J."/>
            <person name="Salamov A."/>
            <person name="Bork P."/>
            <person name="Lim W.A."/>
            <person name="Manning G."/>
            <person name="Miller W.T."/>
            <person name="McGinnis W."/>
            <person name="Shapiro H."/>
            <person name="Tjian R."/>
            <person name="Grigoriev I.V."/>
            <person name="Rokhsar D."/>
        </authorList>
    </citation>
    <scope>NUCLEOTIDE SEQUENCE [LARGE SCALE GENOMIC DNA]</scope>
    <source>
        <strain evidence="10">MX1 / ATCC 50154</strain>
    </source>
</reference>
<evidence type="ECO:0000256" key="7">
    <source>
        <dbReference type="RuleBase" id="RU280818"/>
    </source>
</evidence>
<evidence type="ECO:0000256" key="6">
    <source>
        <dbReference type="PROSITE-ProRule" id="PRU00221"/>
    </source>
</evidence>
<dbReference type="SUPFAM" id="SSF50978">
    <property type="entry name" value="WD40 repeat-like"/>
    <property type="match status" value="1"/>
</dbReference>
<dbReference type="SMART" id="SM01166">
    <property type="entry name" value="DUF1899"/>
    <property type="match status" value="1"/>
</dbReference>
<dbReference type="FunCoup" id="A9URK8">
    <property type="interactions" value="948"/>
</dbReference>
<dbReference type="PANTHER" id="PTHR10856:SF0">
    <property type="entry name" value="CORONIN"/>
    <property type="match status" value="1"/>
</dbReference>
<dbReference type="InterPro" id="IPR036322">
    <property type="entry name" value="WD40_repeat_dom_sf"/>
</dbReference>
<dbReference type="Pfam" id="PF16300">
    <property type="entry name" value="WD40_4"/>
    <property type="match status" value="1"/>
</dbReference>
<evidence type="ECO:0000313" key="10">
    <source>
        <dbReference type="Proteomes" id="UP000001357"/>
    </source>
</evidence>
<name>A9URK8_MONBE</name>
<evidence type="ECO:0000256" key="1">
    <source>
        <dbReference type="ARBA" id="ARBA00009482"/>
    </source>
</evidence>
<dbReference type="PROSITE" id="PS00678">
    <property type="entry name" value="WD_REPEATS_1"/>
    <property type="match status" value="2"/>
</dbReference>
<dbReference type="RefSeq" id="XP_001743546.1">
    <property type="nucleotide sequence ID" value="XM_001743494.1"/>
</dbReference>